<dbReference type="PANTHER" id="PTHR45398">
    <property type="match status" value="1"/>
</dbReference>
<name>A0A250KNE0_9GAMM</name>
<dbReference type="GO" id="GO:0003824">
    <property type="term" value="F:catalytic activity"/>
    <property type="evidence" value="ECO:0007669"/>
    <property type="project" value="InterPro"/>
</dbReference>
<dbReference type="FunFam" id="3.40.50.980:FF:000001">
    <property type="entry name" value="Non-ribosomal peptide synthetase"/>
    <property type="match status" value="1"/>
</dbReference>
<dbReference type="GO" id="GO:0043041">
    <property type="term" value="P:amino acid activation for nonribosomal peptide biosynthetic process"/>
    <property type="evidence" value="ECO:0007669"/>
    <property type="project" value="UniProtKB-ARBA"/>
</dbReference>
<dbReference type="Gene3D" id="3.40.50.980">
    <property type="match status" value="2"/>
</dbReference>
<dbReference type="InterPro" id="IPR010071">
    <property type="entry name" value="AA_adenyl_dom"/>
</dbReference>
<dbReference type="Gene3D" id="3.30.300.30">
    <property type="match status" value="1"/>
</dbReference>
<comment type="cofactor">
    <cofactor evidence="1">
        <name>pantetheine 4'-phosphate</name>
        <dbReference type="ChEBI" id="CHEBI:47942"/>
    </cofactor>
</comment>
<proteinExistence type="inferred from homology"/>
<dbReference type="InterPro" id="IPR025110">
    <property type="entry name" value="AMP-bd_C"/>
</dbReference>
<dbReference type="FunFam" id="3.30.559.10:FF:000012">
    <property type="entry name" value="Non-ribosomal peptide synthetase"/>
    <property type="match status" value="1"/>
</dbReference>
<dbReference type="InterPro" id="IPR000873">
    <property type="entry name" value="AMP-dep_synth/lig_dom"/>
</dbReference>
<dbReference type="KEGG" id="mmai:sS8_1102"/>
<dbReference type="InterPro" id="IPR006162">
    <property type="entry name" value="Ppantetheine_attach_site"/>
</dbReference>
<dbReference type="SMART" id="SM00823">
    <property type="entry name" value="PKS_PP"/>
    <property type="match status" value="1"/>
</dbReference>
<accession>A0A250KNE0</accession>
<dbReference type="SUPFAM" id="SSF47336">
    <property type="entry name" value="ACP-like"/>
    <property type="match status" value="1"/>
</dbReference>
<dbReference type="InterPro" id="IPR020806">
    <property type="entry name" value="PKS_PP-bd"/>
</dbReference>
<keyword evidence="8" id="KW-1185">Reference proteome</keyword>
<dbReference type="OrthoDB" id="9757559at2"/>
<dbReference type="InterPro" id="IPR009081">
    <property type="entry name" value="PP-bd_ACP"/>
</dbReference>
<dbReference type="InterPro" id="IPR023213">
    <property type="entry name" value="CAT-like_dom_sf"/>
</dbReference>
<evidence type="ECO:0000256" key="4">
    <source>
        <dbReference type="ARBA" id="ARBA00022553"/>
    </source>
</evidence>
<dbReference type="NCBIfam" id="TIGR01720">
    <property type="entry name" value="NRPS-para261"/>
    <property type="match status" value="1"/>
</dbReference>
<dbReference type="InterPro" id="IPR001242">
    <property type="entry name" value="Condensation_dom"/>
</dbReference>
<organism evidence="7 8">
    <name type="scientific">Methylocaldum marinum</name>
    <dbReference type="NCBI Taxonomy" id="1432792"/>
    <lineage>
        <taxon>Bacteria</taxon>
        <taxon>Pseudomonadati</taxon>
        <taxon>Pseudomonadota</taxon>
        <taxon>Gammaproteobacteria</taxon>
        <taxon>Methylococcales</taxon>
        <taxon>Methylococcaceae</taxon>
        <taxon>Methylocaldum</taxon>
    </lineage>
</organism>
<dbReference type="PANTHER" id="PTHR45398:SF1">
    <property type="entry name" value="ENZYME, PUTATIVE (JCVI)-RELATED"/>
    <property type="match status" value="1"/>
</dbReference>
<dbReference type="InterPro" id="IPR036736">
    <property type="entry name" value="ACP-like_sf"/>
</dbReference>
<dbReference type="Gene3D" id="2.30.38.10">
    <property type="entry name" value="Luciferase, Domain 3"/>
    <property type="match status" value="1"/>
</dbReference>
<dbReference type="InterPro" id="IPR045851">
    <property type="entry name" value="AMP-bd_C_sf"/>
</dbReference>
<dbReference type="SUPFAM" id="SSF52777">
    <property type="entry name" value="CoA-dependent acyltransferases"/>
    <property type="match status" value="4"/>
</dbReference>
<dbReference type="PROSITE" id="PS00012">
    <property type="entry name" value="PHOSPHOPANTETHEINE"/>
    <property type="match status" value="1"/>
</dbReference>
<reference evidence="7 8" key="1">
    <citation type="submission" date="2016-12" db="EMBL/GenBank/DDBJ databases">
        <title>Genome sequencing of Methylocaldum marinum.</title>
        <authorList>
            <person name="Takeuchi M."/>
            <person name="Kamagata Y."/>
            <person name="Hiraoka S."/>
            <person name="Oshima K."/>
            <person name="Hattori M."/>
            <person name="Iwasaki W."/>
        </authorList>
    </citation>
    <scope>NUCLEOTIDE SEQUENCE [LARGE SCALE GENOMIC DNA]</scope>
    <source>
        <strain evidence="7 8">S8</strain>
    </source>
</reference>
<dbReference type="Pfam" id="PF00668">
    <property type="entry name" value="Condensation"/>
    <property type="match status" value="2"/>
</dbReference>
<dbReference type="SUPFAM" id="SSF56801">
    <property type="entry name" value="Acetyl-CoA synthetase-like"/>
    <property type="match status" value="1"/>
</dbReference>
<dbReference type="Gene3D" id="3.30.559.30">
    <property type="entry name" value="Nonribosomal peptide synthetase, condensation domain"/>
    <property type="match status" value="2"/>
</dbReference>
<evidence type="ECO:0000313" key="8">
    <source>
        <dbReference type="Proteomes" id="UP000266313"/>
    </source>
</evidence>
<evidence type="ECO:0000256" key="5">
    <source>
        <dbReference type="SAM" id="MobiDB-lite"/>
    </source>
</evidence>
<dbReference type="Pfam" id="PF13193">
    <property type="entry name" value="AMP-binding_C"/>
    <property type="match status" value="1"/>
</dbReference>
<dbReference type="NCBIfam" id="TIGR01733">
    <property type="entry name" value="AA-adenyl-dom"/>
    <property type="match status" value="1"/>
</dbReference>
<dbReference type="GO" id="GO:0031177">
    <property type="term" value="F:phosphopantetheine binding"/>
    <property type="evidence" value="ECO:0007669"/>
    <property type="project" value="InterPro"/>
</dbReference>
<feature type="region of interest" description="Disordered" evidence="5">
    <location>
        <begin position="1018"/>
        <end position="1040"/>
    </location>
</feature>
<dbReference type="PROSITE" id="PS50075">
    <property type="entry name" value="CARRIER"/>
    <property type="match status" value="1"/>
</dbReference>
<evidence type="ECO:0000259" key="6">
    <source>
        <dbReference type="PROSITE" id="PS50075"/>
    </source>
</evidence>
<dbReference type="Gene3D" id="3.30.559.10">
    <property type="entry name" value="Chloramphenicol acetyltransferase-like domain"/>
    <property type="match status" value="2"/>
</dbReference>
<dbReference type="CDD" id="cd05930">
    <property type="entry name" value="A_NRPS"/>
    <property type="match status" value="1"/>
</dbReference>
<dbReference type="CDD" id="cd19531">
    <property type="entry name" value="LCL_NRPS-like"/>
    <property type="match status" value="1"/>
</dbReference>
<dbReference type="InterPro" id="IPR010060">
    <property type="entry name" value="NRPS_synth"/>
</dbReference>
<dbReference type="InterPro" id="IPR041464">
    <property type="entry name" value="TubC_N"/>
</dbReference>
<dbReference type="Gene3D" id="1.10.1200.10">
    <property type="entry name" value="ACP-like"/>
    <property type="match status" value="1"/>
</dbReference>
<dbReference type="FunFam" id="3.30.300.30:FF:000010">
    <property type="entry name" value="Enterobactin synthetase component F"/>
    <property type="match status" value="1"/>
</dbReference>
<dbReference type="FunFam" id="3.40.50.12780:FF:000012">
    <property type="entry name" value="Non-ribosomal peptide synthetase"/>
    <property type="match status" value="1"/>
</dbReference>
<dbReference type="Proteomes" id="UP000266313">
    <property type="component" value="Chromosome"/>
</dbReference>
<comment type="similarity">
    <text evidence="2">Belongs to the ATP-dependent AMP-binding enzyme family.</text>
</comment>
<protein>
    <submittedName>
        <fullName evidence="7">Non-ribosomal peptide synthase/amino acid adenylation enzyme</fullName>
    </submittedName>
</protein>
<gene>
    <name evidence="7" type="ORF">sS8_1102</name>
</gene>
<dbReference type="InterPro" id="IPR020845">
    <property type="entry name" value="AMP-binding_CS"/>
</dbReference>
<keyword evidence="4" id="KW-0597">Phosphoprotein</keyword>
<dbReference type="EMBL" id="AP017928">
    <property type="protein sequence ID" value="BBA33064.1"/>
    <property type="molecule type" value="Genomic_DNA"/>
</dbReference>
<dbReference type="PROSITE" id="PS00455">
    <property type="entry name" value="AMP_BINDING"/>
    <property type="match status" value="1"/>
</dbReference>
<dbReference type="Pfam" id="PF00501">
    <property type="entry name" value="AMP-binding"/>
    <property type="match status" value="1"/>
</dbReference>
<evidence type="ECO:0000313" key="7">
    <source>
        <dbReference type="EMBL" id="BBA33064.1"/>
    </source>
</evidence>
<dbReference type="GO" id="GO:0044550">
    <property type="term" value="P:secondary metabolite biosynthetic process"/>
    <property type="evidence" value="ECO:0007669"/>
    <property type="project" value="UniProtKB-ARBA"/>
</dbReference>
<dbReference type="FunFam" id="1.10.1200.10:FF:000005">
    <property type="entry name" value="Nonribosomal peptide synthetase 1"/>
    <property type="match status" value="1"/>
</dbReference>
<evidence type="ECO:0000256" key="2">
    <source>
        <dbReference type="ARBA" id="ARBA00006432"/>
    </source>
</evidence>
<dbReference type="FunFam" id="2.30.38.10:FF:000001">
    <property type="entry name" value="Non-ribosomal peptide synthetase PvdI"/>
    <property type="match status" value="1"/>
</dbReference>
<dbReference type="Gene3D" id="1.10.10.1830">
    <property type="entry name" value="Non-ribosomal peptide synthase, adenylation domain"/>
    <property type="match status" value="1"/>
</dbReference>
<evidence type="ECO:0000256" key="1">
    <source>
        <dbReference type="ARBA" id="ARBA00001957"/>
    </source>
</evidence>
<dbReference type="Pfam" id="PF00550">
    <property type="entry name" value="PP-binding"/>
    <property type="match status" value="1"/>
</dbReference>
<dbReference type="RefSeq" id="WP_119628733.1">
    <property type="nucleotide sequence ID" value="NZ_AP017928.1"/>
</dbReference>
<dbReference type="Pfam" id="PF18563">
    <property type="entry name" value="TubC_N"/>
    <property type="match status" value="1"/>
</dbReference>
<sequence>MNLKKILAELSNLDVKLWAEDERLRVRAPAGILTPELRKGLAEHKAEILLLLRQRSLSADGSSEPIGPAPRNESLPLSFAQERLWVLDQLEGPSTTYIIPVGLKLEGVLKTDALQQSLTEIVRRHESLRTSFPAVDGVAIQHIVPPGPVPLPLIDLAALPDADRAAELERLTAAETRRPFDLAHGPLLRARLVRLAAHEHGLLLTQHHIISDRWSMDVLLQELSTLYRAYALGRRATLSPLPIQYADYTLWQRTWLSGEVLDRQLRYWQQQLAGAPTRLELPTDHPRPPVQRFHGATRTLALDPALTQALRALSRRLGATLFMTLLSAFLTLLARYSRQDDLVVGTPVANRNRRETEGLIGFFVNTLVLRVDLAGNPPFEDLVARVRQRALDAYAHQEVPFERIVEAVQPERSLSHSPLFQVMFVLHSSLLGDPLAKLELPGLTLSPLPLQGTAAKFDLSLSLNETAHGLHGEWEYSTDLFESETIDRIGRHFEYLLRSIVADPTQRLSELPLLPDAEAHQLLVDWNATDTAYPKDRCLHQLVETRAETTPDAVAVVFEDQVLTYRSLNARANQLAHHLRALGVGPEQRVGLCLERSPELVVGLLGVLKAGAAYVPLDPAYPRERLAFMLEDAAVSVLLTQARLADLLPSISAPVIALDRSWGRIAQRPDSTPSSTVGPENLAYVIYTSGSTGRPKGVLVSHRGLLNLAFWHRDAFEVTAADRATQLAGTAFDASVWEIWPYLATGASLYLVPPAVLGSAAELQDWLVSRAITVSFLPTPLAEVVVPLNWPRATALRLLLTGGDRLHQYPPATLPFLLVNNYGPTENTVVTTSGRVPREGEGTLAPAIGRPIANAQVYLLDSALRPVPIGVPGELCIGGASLARGYLHRPELTAERFIPHPFSRVPGARLYRTGDLARWRADGELEFLGRIDHQVKLRGFRIELGEIEAALRQQPGIHDAVVLLREDAPGEKRLVAYTVGAVDPETLRAALKTQLPDYMVPTAWVTLDALPLTPNGKVDRKALPAPERGATGTPYAPPQGPTEARLAAIWAEVLRLDRVGRHDNFFALGGDSILSIQIVARATQAGLPLTPRQLFQHQSIAELAAVVGTGPARAAEQGPVQGDAPLTPIQHWFFDQAWTEPHHFNQAFLLSVAPDLAPDRLRRVLHTLRARHDALRLRFHREPDHWRQTHAAPDTPLPFGVVDLAALPPAARAAAIEQVSAAQQARLDLAHGPLWRSVLFTRGEGQPGRLLLVIHHLAVDGVSWRILLDDLQQAYARLGRGEPPALPPKTTAFKTWAEQLDAYAASERLRPELDYWQGLRGPAAPLPRDADAPPEANTVAAADHVAVTLGRESTRALLHDVPPVYRTRINDVLLTALAQTLARWSGVRTLWVNLEGHGREELFEGVDLSRTVGWFTTLYPVRLDLTADAPGEALKAIKEQLRTIPQGGIGYGVLRYRHPDPAVRASLAALPAPELSFNYLGQLDTLLGGDLLLGLAPEGSGLLYSPRGQRPHLLDINGFVMDGQLRLDWAYCPAVHRRATVEALAQGFLDALQALIAHCQSPEAGGFTPSDFPEAELSLDELKNLIAEFTEVEEYKK</sequence>
<dbReference type="InterPro" id="IPR044894">
    <property type="entry name" value="TubC_N_sf"/>
</dbReference>
<evidence type="ECO:0000256" key="3">
    <source>
        <dbReference type="ARBA" id="ARBA00022450"/>
    </source>
</evidence>
<feature type="domain" description="Carrier" evidence="6">
    <location>
        <begin position="1037"/>
        <end position="1111"/>
    </location>
</feature>
<dbReference type="CDD" id="cd19534">
    <property type="entry name" value="E_NRPS"/>
    <property type="match status" value="1"/>
</dbReference>
<keyword evidence="3" id="KW-0596">Phosphopantetheine</keyword>